<evidence type="ECO:0000256" key="5">
    <source>
        <dbReference type="ARBA" id="ARBA00022989"/>
    </source>
</evidence>
<evidence type="ECO:0000256" key="1">
    <source>
        <dbReference type="ARBA" id="ARBA00004651"/>
    </source>
</evidence>
<evidence type="ECO:0000313" key="9">
    <source>
        <dbReference type="EMBL" id="MEU1954895.1"/>
    </source>
</evidence>
<evidence type="ECO:0000256" key="6">
    <source>
        <dbReference type="ARBA" id="ARBA00023136"/>
    </source>
</evidence>
<evidence type="ECO:0000259" key="8">
    <source>
        <dbReference type="PROSITE" id="PS50850"/>
    </source>
</evidence>
<evidence type="ECO:0000256" key="3">
    <source>
        <dbReference type="ARBA" id="ARBA00022475"/>
    </source>
</evidence>
<feature type="transmembrane region" description="Helical" evidence="7">
    <location>
        <begin position="226"/>
        <end position="248"/>
    </location>
</feature>
<comment type="caution">
    <text evidence="9">The sequence shown here is derived from an EMBL/GenBank/DDBJ whole genome shotgun (WGS) entry which is preliminary data.</text>
</comment>
<comment type="subcellular location">
    <subcellularLocation>
        <location evidence="1">Cell membrane</location>
        <topology evidence="1">Multi-pass membrane protein</topology>
    </subcellularLocation>
</comment>
<feature type="transmembrane region" description="Helical" evidence="7">
    <location>
        <begin position="364"/>
        <end position="384"/>
    </location>
</feature>
<dbReference type="CDD" id="cd17504">
    <property type="entry name" value="MFS_MMR_MDR_like"/>
    <property type="match status" value="1"/>
</dbReference>
<feature type="transmembrane region" description="Helical" evidence="7">
    <location>
        <begin position="405"/>
        <end position="428"/>
    </location>
</feature>
<feature type="transmembrane region" description="Helical" evidence="7">
    <location>
        <begin position="83"/>
        <end position="102"/>
    </location>
</feature>
<feature type="transmembrane region" description="Helical" evidence="7">
    <location>
        <begin position="170"/>
        <end position="189"/>
    </location>
</feature>
<feature type="transmembrane region" description="Helical" evidence="7">
    <location>
        <begin position="308"/>
        <end position="328"/>
    </location>
</feature>
<protein>
    <submittedName>
        <fullName evidence="9">MFS transporter</fullName>
    </submittedName>
</protein>
<accession>A0ABV2WVH5</accession>
<dbReference type="PRINTS" id="PR01036">
    <property type="entry name" value="TCRTETB"/>
</dbReference>
<dbReference type="InterPro" id="IPR011701">
    <property type="entry name" value="MFS"/>
</dbReference>
<feature type="transmembrane region" description="Helical" evidence="7">
    <location>
        <begin position="340"/>
        <end position="358"/>
    </location>
</feature>
<evidence type="ECO:0000313" key="10">
    <source>
        <dbReference type="Proteomes" id="UP001550628"/>
    </source>
</evidence>
<gene>
    <name evidence="9" type="ORF">ABZ510_23880</name>
</gene>
<evidence type="ECO:0000256" key="2">
    <source>
        <dbReference type="ARBA" id="ARBA00022448"/>
    </source>
</evidence>
<dbReference type="EMBL" id="JBEYBF010000018">
    <property type="protein sequence ID" value="MEU1954895.1"/>
    <property type="molecule type" value="Genomic_DNA"/>
</dbReference>
<dbReference type="PANTHER" id="PTHR42718">
    <property type="entry name" value="MAJOR FACILITATOR SUPERFAMILY MULTIDRUG TRANSPORTER MFSC"/>
    <property type="match status" value="1"/>
</dbReference>
<name>A0ABV2WVH5_9NOCA</name>
<feature type="transmembrane region" description="Helical" evidence="7">
    <location>
        <begin position="140"/>
        <end position="164"/>
    </location>
</feature>
<dbReference type="PROSITE" id="PS50850">
    <property type="entry name" value="MFS"/>
    <property type="match status" value="1"/>
</dbReference>
<dbReference type="InterPro" id="IPR036259">
    <property type="entry name" value="MFS_trans_sf"/>
</dbReference>
<keyword evidence="3" id="KW-1003">Cell membrane</keyword>
<feature type="transmembrane region" description="Helical" evidence="7">
    <location>
        <begin position="440"/>
        <end position="462"/>
    </location>
</feature>
<dbReference type="PANTHER" id="PTHR42718:SF46">
    <property type="entry name" value="BLR6921 PROTEIN"/>
    <property type="match status" value="1"/>
</dbReference>
<sequence length="660" mass="69174">MSAPDRVATEGSRSWTVMATLALTGTVVSLQQTLVLPLLPELPDLLNTTADNASWLVTATLLFGAVSIPTVTRLADMFGKKRMMMVALAIMVLGSVLGAVSTALIPIIIARALQGVGLSLIPVGIAILRDELPRDRMPLGVALMSASLAIGSGAGLPLSGLIAAHLDWHAIFWVTGVVGVVVLAAVWQVIRESPVKTGGSFDYRGAIIGSVALTAVMLALSKGAHWGWTSGVTLTIVGAGAALLIAWVPLELRVRNPLVNVRIAARPAVLLANVASLLLGFAMFANMLVTTQLLQLPVSSGYGLGYDILNTGLWMAPIALVFGAMAPVSAKILRRYGPVATLLTGTLIMAGSYVARVYLSADLWQIVVGSVLVAAGTSMTYAALPTLIMRAVPLTESASANGLNTLLRYIGTALSSAVMAAVATMSTIRVAGEVFPGFRAFAVLFWVSAGACVVTAVIALAMTRLRETPDENSEELDKSEHSHEAVAGGKVVNQSKRPIGHAVVTVFTPFADHVDWSQVDSTGHFSVAVPGPGRYLLVTAADGWTPDSRLVDIDTGGRIDAIVLKERLMMAGTVVDASGPVSGAHVVLTRQTGEAVGTTRTGAIGDYQLPLPQNGRYIITAFTRSSSTARAITIWGSARRFDIELLEPSAHMHADTVSTR</sequence>
<keyword evidence="4 7" id="KW-0812">Transmembrane</keyword>
<keyword evidence="2" id="KW-0813">Transport</keyword>
<evidence type="ECO:0000256" key="4">
    <source>
        <dbReference type="ARBA" id="ARBA00022692"/>
    </source>
</evidence>
<proteinExistence type="predicted"/>
<keyword evidence="10" id="KW-1185">Reference proteome</keyword>
<dbReference type="SUPFAM" id="SSF49464">
    <property type="entry name" value="Carboxypeptidase regulatory domain-like"/>
    <property type="match status" value="2"/>
</dbReference>
<evidence type="ECO:0000256" key="7">
    <source>
        <dbReference type="SAM" id="Phobius"/>
    </source>
</evidence>
<keyword evidence="6 7" id="KW-0472">Membrane</keyword>
<dbReference type="Proteomes" id="UP001550628">
    <property type="component" value="Unassembled WGS sequence"/>
</dbReference>
<dbReference type="Pfam" id="PF07690">
    <property type="entry name" value="MFS_1"/>
    <property type="match status" value="1"/>
</dbReference>
<feature type="transmembrane region" description="Helical" evidence="7">
    <location>
        <begin position="53"/>
        <end position="71"/>
    </location>
</feature>
<dbReference type="Gene3D" id="1.20.1250.20">
    <property type="entry name" value="MFS general substrate transporter like domains"/>
    <property type="match status" value="2"/>
</dbReference>
<dbReference type="InterPro" id="IPR008969">
    <property type="entry name" value="CarboxyPept-like_regulatory"/>
</dbReference>
<feature type="domain" description="Major facilitator superfamily (MFS) profile" evidence="8">
    <location>
        <begin position="17"/>
        <end position="467"/>
    </location>
</feature>
<dbReference type="InterPro" id="IPR020846">
    <property type="entry name" value="MFS_dom"/>
</dbReference>
<dbReference type="Pfam" id="PF13620">
    <property type="entry name" value="CarboxypepD_reg"/>
    <property type="match status" value="1"/>
</dbReference>
<feature type="transmembrane region" description="Helical" evidence="7">
    <location>
        <begin position="108"/>
        <end position="128"/>
    </location>
</feature>
<keyword evidence="5 7" id="KW-1133">Transmembrane helix</keyword>
<feature type="transmembrane region" description="Helical" evidence="7">
    <location>
        <begin position="268"/>
        <end position="288"/>
    </location>
</feature>
<organism evidence="9 10">
    <name type="scientific">Nocardia rhamnosiphila</name>
    <dbReference type="NCBI Taxonomy" id="426716"/>
    <lineage>
        <taxon>Bacteria</taxon>
        <taxon>Bacillati</taxon>
        <taxon>Actinomycetota</taxon>
        <taxon>Actinomycetes</taxon>
        <taxon>Mycobacteriales</taxon>
        <taxon>Nocardiaceae</taxon>
        <taxon>Nocardia</taxon>
    </lineage>
</organism>
<dbReference type="Gene3D" id="2.60.40.1120">
    <property type="entry name" value="Carboxypeptidase-like, regulatory domain"/>
    <property type="match status" value="1"/>
</dbReference>
<dbReference type="RefSeq" id="WP_356955842.1">
    <property type="nucleotide sequence ID" value="NZ_JBEYBD010000004.1"/>
</dbReference>
<dbReference type="SUPFAM" id="SSF103473">
    <property type="entry name" value="MFS general substrate transporter"/>
    <property type="match status" value="1"/>
</dbReference>
<feature type="transmembrane region" description="Helical" evidence="7">
    <location>
        <begin position="201"/>
        <end position="220"/>
    </location>
</feature>
<reference evidence="9 10" key="1">
    <citation type="submission" date="2024-06" db="EMBL/GenBank/DDBJ databases">
        <title>The Natural Products Discovery Center: Release of the First 8490 Sequenced Strains for Exploring Actinobacteria Biosynthetic Diversity.</title>
        <authorList>
            <person name="Kalkreuter E."/>
            <person name="Kautsar S.A."/>
            <person name="Yang D."/>
            <person name="Bader C.D."/>
            <person name="Teijaro C.N."/>
            <person name="Fluegel L."/>
            <person name="Davis C.M."/>
            <person name="Simpson J.R."/>
            <person name="Lauterbach L."/>
            <person name="Steele A.D."/>
            <person name="Gui C."/>
            <person name="Meng S."/>
            <person name="Li G."/>
            <person name="Viehrig K."/>
            <person name="Ye F."/>
            <person name="Su P."/>
            <person name="Kiefer A.F."/>
            <person name="Nichols A."/>
            <person name="Cepeda A.J."/>
            <person name="Yan W."/>
            <person name="Fan B."/>
            <person name="Jiang Y."/>
            <person name="Adhikari A."/>
            <person name="Zheng C.-J."/>
            <person name="Schuster L."/>
            <person name="Cowan T.M."/>
            <person name="Smanski M.J."/>
            <person name="Chevrette M.G."/>
            <person name="De Carvalho L.P.S."/>
            <person name="Shen B."/>
        </authorList>
    </citation>
    <scope>NUCLEOTIDE SEQUENCE [LARGE SCALE GENOMIC DNA]</scope>
    <source>
        <strain evidence="9 10">NPDC019708</strain>
    </source>
</reference>